<feature type="transmembrane region" description="Helical" evidence="1">
    <location>
        <begin position="152"/>
        <end position="173"/>
    </location>
</feature>
<accession>A0ABT1QUS8</accession>
<evidence type="ECO:0000313" key="2">
    <source>
        <dbReference type="EMBL" id="MCQ4166023.1"/>
    </source>
</evidence>
<dbReference type="Proteomes" id="UP001165498">
    <property type="component" value="Unassembled WGS sequence"/>
</dbReference>
<comment type="caution">
    <text evidence="2">The sequence shown here is derived from an EMBL/GenBank/DDBJ whole genome shotgun (WGS) entry which is preliminary data.</text>
</comment>
<feature type="transmembrane region" description="Helical" evidence="1">
    <location>
        <begin position="54"/>
        <end position="76"/>
    </location>
</feature>
<evidence type="ECO:0000313" key="3">
    <source>
        <dbReference type="Proteomes" id="UP001165498"/>
    </source>
</evidence>
<proteinExistence type="predicted"/>
<feature type="transmembrane region" description="Helical" evidence="1">
    <location>
        <begin position="12"/>
        <end position="34"/>
    </location>
</feature>
<keyword evidence="1" id="KW-0472">Membrane</keyword>
<sequence>MRMQRAGKTVRVLAGLVFAILCAGVAAYAFGYLYGDYKPRNPFAVRFARSGLDVPAHFFAAGLALLLAPLQIWGGLRRRWPRLHRTGGWLYAAAVLIGAVSGLSLARNAHGGWASGSGFSLLALAWLWMTALGIACAIAGDYERHRRWMLRSVALTAAAITLRLMLALGQGVLQLPFVTVYIAAAWGCWTINLAVCELWLRWPARRRLGSAAA</sequence>
<gene>
    <name evidence="2" type="ORF">NM961_14975</name>
</gene>
<name>A0ABT1QUS8_9GAMM</name>
<reference evidence="2" key="1">
    <citation type="submission" date="2022-07" db="EMBL/GenBank/DDBJ databases">
        <title>Tahibacter sp., a new gammaproteobacterium isolated from the silt sample collected at pig farm.</title>
        <authorList>
            <person name="Chen H."/>
        </authorList>
    </citation>
    <scope>NUCLEOTIDE SEQUENCE</scope>
    <source>
        <strain evidence="2">P2K</strain>
    </source>
</reference>
<organism evidence="2 3">
    <name type="scientific">Tahibacter harae</name>
    <dbReference type="NCBI Taxonomy" id="2963937"/>
    <lineage>
        <taxon>Bacteria</taxon>
        <taxon>Pseudomonadati</taxon>
        <taxon>Pseudomonadota</taxon>
        <taxon>Gammaproteobacteria</taxon>
        <taxon>Lysobacterales</taxon>
        <taxon>Rhodanobacteraceae</taxon>
        <taxon>Tahibacter</taxon>
    </lineage>
</organism>
<keyword evidence="1" id="KW-0812">Transmembrane</keyword>
<feature type="transmembrane region" description="Helical" evidence="1">
    <location>
        <begin position="179"/>
        <end position="200"/>
    </location>
</feature>
<keyword evidence="3" id="KW-1185">Reference proteome</keyword>
<dbReference type="EMBL" id="JANFQO010000013">
    <property type="protein sequence ID" value="MCQ4166023.1"/>
    <property type="molecule type" value="Genomic_DNA"/>
</dbReference>
<feature type="transmembrane region" description="Helical" evidence="1">
    <location>
        <begin position="88"/>
        <end position="106"/>
    </location>
</feature>
<keyword evidence="1" id="KW-1133">Transmembrane helix</keyword>
<feature type="transmembrane region" description="Helical" evidence="1">
    <location>
        <begin position="118"/>
        <end position="140"/>
    </location>
</feature>
<protein>
    <submittedName>
        <fullName evidence="2">DUF2306 domain-containing protein</fullName>
    </submittedName>
</protein>
<dbReference type="RefSeq" id="WP_255915211.1">
    <property type="nucleotide sequence ID" value="NZ_JANFQO010000013.1"/>
</dbReference>
<evidence type="ECO:0000256" key="1">
    <source>
        <dbReference type="SAM" id="Phobius"/>
    </source>
</evidence>
<dbReference type="Pfam" id="PF10067">
    <property type="entry name" value="DUF2306"/>
    <property type="match status" value="1"/>
</dbReference>
<dbReference type="InterPro" id="IPR018750">
    <property type="entry name" value="DUF2306_membrane"/>
</dbReference>